<protein>
    <submittedName>
        <fullName evidence="1">Uncharacterized protein</fullName>
    </submittedName>
</protein>
<name>A0A2C9VWX7_MANES</name>
<dbReference type="SUPFAM" id="SSF54762">
    <property type="entry name" value="Signal recognition particle alu RNA binding heterodimer, SRP9/14"/>
    <property type="match status" value="1"/>
</dbReference>
<evidence type="ECO:0000313" key="1">
    <source>
        <dbReference type="EMBL" id="OAY49813.1"/>
    </source>
</evidence>
<organism evidence="1">
    <name type="scientific">Manihot esculenta</name>
    <name type="common">Cassava</name>
    <name type="synonym">Jatropha manihot</name>
    <dbReference type="NCBI Taxonomy" id="3983"/>
    <lineage>
        <taxon>Eukaryota</taxon>
        <taxon>Viridiplantae</taxon>
        <taxon>Streptophyta</taxon>
        <taxon>Embryophyta</taxon>
        <taxon>Tracheophyta</taxon>
        <taxon>Spermatophyta</taxon>
        <taxon>Magnoliopsida</taxon>
        <taxon>eudicotyledons</taxon>
        <taxon>Gunneridae</taxon>
        <taxon>Pentapetalae</taxon>
        <taxon>rosids</taxon>
        <taxon>fabids</taxon>
        <taxon>Malpighiales</taxon>
        <taxon>Euphorbiaceae</taxon>
        <taxon>Crotonoideae</taxon>
        <taxon>Manihoteae</taxon>
        <taxon>Manihot</taxon>
    </lineage>
</organism>
<dbReference type="STRING" id="3983.A0A2C9VWX7"/>
<reference evidence="1" key="1">
    <citation type="submission" date="2016-02" db="EMBL/GenBank/DDBJ databases">
        <title>WGS assembly of Manihot esculenta.</title>
        <authorList>
            <person name="Bredeson J.V."/>
            <person name="Prochnik S.E."/>
            <person name="Lyons J.B."/>
            <person name="Schmutz J."/>
            <person name="Grimwood J."/>
            <person name="Vrebalov J."/>
            <person name="Bart R.S."/>
            <person name="Amuge T."/>
            <person name="Ferguson M.E."/>
            <person name="Green R."/>
            <person name="Putnam N."/>
            <person name="Stites J."/>
            <person name="Rounsley S."/>
            <person name="Rokhsar D.S."/>
        </authorList>
    </citation>
    <scope>NUCLEOTIDE SEQUENCE [LARGE SCALE GENOMIC DNA]</scope>
    <source>
        <tissue evidence="1">Leaf</tissue>
    </source>
</reference>
<sequence length="115" mass="13173">MHIVLPPLLSECLNWKKKTRRKIAEFLTFSVFFSSAFAYAVECFSFCQCLKFKADQAQDAKKMEKLNSNFFTLMSRGPQSGFYLLPLDQHLLTLTRTRVSFHGFFSNLNDGGSEG</sequence>
<dbReference type="InterPro" id="IPR009018">
    <property type="entry name" value="Signal_recog_particle_SRP9/14"/>
</dbReference>
<dbReference type="GO" id="GO:0008312">
    <property type="term" value="F:7S RNA binding"/>
    <property type="evidence" value="ECO:0007669"/>
    <property type="project" value="InterPro"/>
</dbReference>
<accession>A0A2C9VWX7</accession>
<proteinExistence type="predicted"/>
<dbReference type="AlphaFoldDB" id="A0A2C9VWX7"/>
<dbReference type="GO" id="GO:0006614">
    <property type="term" value="P:SRP-dependent cotranslational protein targeting to membrane"/>
    <property type="evidence" value="ECO:0007669"/>
    <property type="project" value="InterPro"/>
</dbReference>
<dbReference type="EMBL" id="CM004391">
    <property type="protein sequence ID" value="OAY49813.1"/>
    <property type="molecule type" value="Genomic_DNA"/>
</dbReference>
<gene>
    <name evidence="1" type="ORF">MANES_05G085500</name>
</gene>
<dbReference type="GO" id="GO:0048500">
    <property type="term" value="C:signal recognition particle"/>
    <property type="evidence" value="ECO:0007669"/>
    <property type="project" value="InterPro"/>
</dbReference>
<dbReference type="Gene3D" id="3.30.720.10">
    <property type="entry name" value="Signal recognition particle alu RNA binding heterodimer, srp9/1"/>
    <property type="match status" value="1"/>
</dbReference>